<evidence type="ECO:0000313" key="3">
    <source>
        <dbReference type="Proteomes" id="UP000000231"/>
    </source>
</evidence>
<accession>A4SY36</accession>
<keyword evidence="3" id="KW-1185">Reference proteome</keyword>
<dbReference type="Pfam" id="PF01425">
    <property type="entry name" value="Amidase"/>
    <property type="match status" value="1"/>
</dbReference>
<dbReference type="PROSITE" id="PS00571">
    <property type="entry name" value="AMIDASES"/>
    <property type="match status" value="1"/>
</dbReference>
<dbReference type="PANTHER" id="PTHR46310:SF7">
    <property type="entry name" value="AMIDASE 1"/>
    <property type="match status" value="1"/>
</dbReference>
<reference evidence="2 3" key="1">
    <citation type="journal article" date="2012" name="Stand. Genomic Sci.">
        <title>Complete genome sequence of Polynucleobacter necessarius subsp. asymbioticus type strain (QLW-P1DMWA-1(T)).</title>
        <authorList>
            <person name="Meincke L."/>
            <person name="Copeland A."/>
            <person name="Lapidus A."/>
            <person name="Lucas S."/>
            <person name="Berry K.W."/>
            <person name="Del Rio T.G."/>
            <person name="Hammon N."/>
            <person name="Dalin E."/>
            <person name="Tice H."/>
            <person name="Pitluck S."/>
            <person name="Richardson P."/>
            <person name="Bruce D."/>
            <person name="Goodwin L."/>
            <person name="Han C."/>
            <person name="Tapia R."/>
            <person name="Detter J.C."/>
            <person name="Schmutz J."/>
            <person name="Brettin T."/>
            <person name="Larimer F."/>
            <person name="Land M."/>
            <person name="Hauser L."/>
            <person name="Kyrpides N.C."/>
            <person name="Ivanova N."/>
            <person name="Goker M."/>
            <person name="Woyke T."/>
            <person name="Wu Q.L."/>
            <person name="Pockl M."/>
            <person name="Hahn M.W."/>
            <person name="Klenk H.P."/>
        </authorList>
    </citation>
    <scope>NUCLEOTIDE SEQUENCE [LARGE SCALE GENOMIC DNA]</scope>
    <source>
        <strain evidence="3">DSM 18221 / CIP 109841 / QLW-P1DMWA-1</strain>
    </source>
</reference>
<gene>
    <name evidence="2" type="ordered locus">Pnuc_1184</name>
</gene>
<evidence type="ECO:0000313" key="2">
    <source>
        <dbReference type="EMBL" id="ABP34400.1"/>
    </source>
</evidence>
<dbReference type="AlphaFoldDB" id="A4SY36"/>
<dbReference type="eggNOG" id="COG0154">
    <property type="taxonomic scope" value="Bacteria"/>
</dbReference>
<dbReference type="EMBL" id="CP000655">
    <property type="protein sequence ID" value="ABP34400.1"/>
    <property type="molecule type" value="Genomic_DNA"/>
</dbReference>
<evidence type="ECO:0000259" key="1">
    <source>
        <dbReference type="Pfam" id="PF01425"/>
    </source>
</evidence>
<dbReference type="Gene3D" id="3.90.1300.10">
    <property type="entry name" value="Amidase signature (AS) domain"/>
    <property type="match status" value="1"/>
</dbReference>
<dbReference type="SUPFAM" id="SSF75304">
    <property type="entry name" value="Amidase signature (AS) enzymes"/>
    <property type="match status" value="1"/>
</dbReference>
<name>A4SY36_POLAQ</name>
<feature type="domain" description="Amidase" evidence="1">
    <location>
        <begin position="9"/>
        <end position="207"/>
    </location>
</feature>
<dbReference type="HOGENOM" id="CLU_009600_0_3_4"/>
<dbReference type="InterPro" id="IPR036928">
    <property type="entry name" value="AS_sf"/>
</dbReference>
<dbReference type="RefSeq" id="WP_011903025.1">
    <property type="nucleotide sequence ID" value="NC_009379.1"/>
</dbReference>
<proteinExistence type="predicted"/>
<dbReference type="KEGG" id="pnu:Pnuc_1184"/>
<dbReference type="Proteomes" id="UP000000231">
    <property type="component" value="Chromosome"/>
</dbReference>
<dbReference type="PANTHER" id="PTHR46310">
    <property type="entry name" value="AMIDASE 1"/>
    <property type="match status" value="1"/>
</dbReference>
<dbReference type="GeneID" id="31481570"/>
<organism evidence="2 3">
    <name type="scientific">Polynucleobacter asymbioticus (strain DSM 18221 / CIP 109841 / QLW-P1DMWA-1)</name>
    <name type="common">Polynucleobacter necessarius subsp. asymbioticus</name>
    <dbReference type="NCBI Taxonomy" id="312153"/>
    <lineage>
        <taxon>Bacteria</taxon>
        <taxon>Pseudomonadati</taxon>
        <taxon>Pseudomonadota</taxon>
        <taxon>Betaproteobacteria</taxon>
        <taxon>Burkholderiales</taxon>
        <taxon>Burkholderiaceae</taxon>
        <taxon>Polynucleobacter</taxon>
    </lineage>
</organism>
<protein>
    <submittedName>
        <fullName evidence="2">Amidase</fullName>
    </submittedName>
</protein>
<dbReference type="NCBIfam" id="NF006169">
    <property type="entry name" value="PRK08310.1"/>
    <property type="match status" value="1"/>
</dbReference>
<sequence length="392" mass="42616">MPTIFKRDTARAFCVDAPIEILSTKSGPLKDLTFGVKDIFDIANIPTAFGSPAWLNSHPIPTETATFISSLVDAGASLVGKTHTDELTYSILGMNAHYGTPLNTVAPNRVPGGSSSGSASAVAANLVDFAIGSDTGGSVRAPASFCGIYGFRPTHGRISLERARPLAKSFDTLGWFARDPEILLKVGEVLFNESRTRNASASYFFLKEAFDLLPPSLSKQAQEAISLRLGRTQIPTVEIGNCELKDWAETFRIIQAGEIWEQHGNWASEHLSEMGPGVKDRFEAARSITEDQKIKARSDREKVIAKMAQLLSENTYLILPTVFDIAPRLDSSAKEFDDFRKNSFQLLCIAGLCGLPQVTLPLLTIQDAPFGVSILAKQNMDMSLLGEIYAPT</sequence>
<dbReference type="InterPro" id="IPR020556">
    <property type="entry name" value="Amidase_CS"/>
</dbReference>
<dbReference type="InterPro" id="IPR023631">
    <property type="entry name" value="Amidase_dom"/>
</dbReference>